<organism evidence="2 3">
    <name type="scientific">Botrytis galanthina</name>
    <dbReference type="NCBI Taxonomy" id="278940"/>
    <lineage>
        <taxon>Eukaryota</taxon>
        <taxon>Fungi</taxon>
        <taxon>Dikarya</taxon>
        <taxon>Ascomycota</taxon>
        <taxon>Pezizomycotina</taxon>
        <taxon>Leotiomycetes</taxon>
        <taxon>Helotiales</taxon>
        <taxon>Sclerotiniaceae</taxon>
        <taxon>Botrytis</taxon>
    </lineage>
</organism>
<dbReference type="Proteomes" id="UP000308671">
    <property type="component" value="Unassembled WGS sequence"/>
</dbReference>
<evidence type="ECO:0000313" key="2">
    <source>
        <dbReference type="EMBL" id="THV43786.1"/>
    </source>
</evidence>
<feature type="compositionally biased region" description="Basic and acidic residues" evidence="1">
    <location>
        <begin position="314"/>
        <end position="326"/>
    </location>
</feature>
<dbReference type="EMBL" id="PQXL01000920">
    <property type="protein sequence ID" value="THV43786.1"/>
    <property type="molecule type" value="Genomic_DNA"/>
</dbReference>
<sequence>MGRSDGNERVAKPKKERKAKIPKDQRVRKPKLPKDKDPLRTNKPEVPLMNRSVHAKWGALFRKHLGVLEAHCKALDRVQQAMKGEMKNLSEEEKREWELNEEGPWRILCGLLDRGRDTLVSGRKMAQFVLPPRLMKDRKGLGVLGTSYEPLVPQLDARLAAEQNGTATTKSNEGDNDSSDSSSDSSSSSDSDSDSDSNSDAAEVGGYEDEDVEMEDAPVAESKKDPSTSAPLETEASAHFFVDTEPTPIADLNKKDKKDKKRKADDALAGRKSKREKKNEEEEKEKEKKIEEEEVNFQAMEAQLQAEVEAGMKAQEEKAQNAEEKKEKKRKRNSNVEENGGKKSKKEKKSKKVEEDAKEAEEVKVEPEVEQEQEPEVESKKEKKSKKDKKRKADDVAAEDEQIDGKRKRKSK</sequence>
<feature type="compositionally biased region" description="Basic and acidic residues" evidence="1">
    <location>
        <begin position="352"/>
        <end position="367"/>
    </location>
</feature>
<feature type="compositionally biased region" description="Basic and acidic residues" evidence="1">
    <location>
        <begin position="1"/>
        <end position="43"/>
    </location>
</feature>
<keyword evidence="3" id="KW-1185">Reference proteome</keyword>
<feature type="compositionally biased region" description="Acidic residues" evidence="1">
    <location>
        <begin position="206"/>
        <end position="218"/>
    </location>
</feature>
<evidence type="ECO:0000313" key="3">
    <source>
        <dbReference type="Proteomes" id="UP000308671"/>
    </source>
</evidence>
<feature type="compositionally biased region" description="Low complexity" evidence="1">
    <location>
        <begin position="179"/>
        <end position="190"/>
    </location>
</feature>
<feature type="compositionally biased region" description="Basic and acidic residues" evidence="1">
    <location>
        <begin position="252"/>
        <end position="269"/>
    </location>
</feature>
<feature type="compositionally biased region" description="Basic residues" evidence="1">
    <location>
        <begin position="342"/>
        <end position="351"/>
    </location>
</feature>
<name>A0A4V4HT14_9HELO</name>
<feature type="region of interest" description="Disordered" evidence="1">
    <location>
        <begin position="1"/>
        <end position="47"/>
    </location>
</feature>
<dbReference type="OrthoDB" id="5422861at2759"/>
<feature type="region of interest" description="Disordered" evidence="1">
    <location>
        <begin position="164"/>
        <end position="412"/>
    </location>
</feature>
<reference evidence="2 3" key="1">
    <citation type="submission" date="2017-12" db="EMBL/GenBank/DDBJ databases">
        <title>Comparative genomics of Botrytis spp.</title>
        <authorList>
            <person name="Valero-Jimenez C.A."/>
            <person name="Tapia P."/>
            <person name="Veloso J."/>
            <person name="Silva-Moreno E."/>
            <person name="Staats M."/>
            <person name="Valdes J.H."/>
            <person name="Van Kan J.A.L."/>
        </authorList>
    </citation>
    <scope>NUCLEOTIDE SEQUENCE [LARGE SCALE GENOMIC DNA]</scope>
    <source>
        <strain evidence="2 3">MUCL435</strain>
    </source>
</reference>
<comment type="caution">
    <text evidence="2">The sequence shown here is derived from an EMBL/GenBank/DDBJ whole genome shotgun (WGS) entry which is preliminary data.</text>
</comment>
<evidence type="ECO:0000256" key="1">
    <source>
        <dbReference type="SAM" id="MobiDB-lite"/>
    </source>
</evidence>
<feature type="compositionally biased region" description="Basic and acidic residues" evidence="1">
    <location>
        <begin position="277"/>
        <end position="291"/>
    </location>
</feature>
<accession>A0A4V4HT14</accession>
<proteinExistence type="predicted"/>
<dbReference type="AlphaFoldDB" id="A0A4V4HT14"/>
<gene>
    <name evidence="2" type="ORF">BGAL_0925g00010</name>
</gene>
<protein>
    <submittedName>
        <fullName evidence="2">Uncharacterized protein</fullName>
    </submittedName>
</protein>